<evidence type="ECO:0000313" key="2">
    <source>
        <dbReference type="EMBL" id="MCC2030910.1"/>
    </source>
</evidence>
<keyword evidence="3" id="KW-1185">Reference proteome</keyword>
<dbReference type="RefSeq" id="WP_229382799.1">
    <property type="nucleotide sequence ID" value="NZ_JAGTTN010000001.1"/>
</dbReference>
<proteinExistence type="predicted"/>
<protein>
    <submittedName>
        <fullName evidence="2">Uncharacterized protein</fullName>
    </submittedName>
</protein>
<accession>A0A9X1LS36</accession>
<feature type="transmembrane region" description="Helical" evidence="1">
    <location>
        <begin position="67"/>
        <end position="88"/>
    </location>
</feature>
<name>A0A9X1LS36_9MICO</name>
<keyword evidence="1" id="KW-0472">Membrane</keyword>
<keyword evidence="1" id="KW-1133">Transmembrane helix</keyword>
<dbReference type="Proteomes" id="UP001139354">
    <property type="component" value="Unassembled WGS sequence"/>
</dbReference>
<sequence length="89" mass="9956">MAETFAQMRAMTDEELVKQHDESARNTTVGLAHYEDELRHRDLTRSAAASTRLAEESHRLARQSHKLTIANTVLSVVAVIVAIVALFVR</sequence>
<comment type="caution">
    <text evidence="2">The sequence shown here is derived from an EMBL/GenBank/DDBJ whole genome shotgun (WGS) entry which is preliminary data.</text>
</comment>
<keyword evidence="1" id="KW-0812">Transmembrane</keyword>
<dbReference type="EMBL" id="JAGTTN010000001">
    <property type="protein sequence ID" value="MCC2030910.1"/>
    <property type="molecule type" value="Genomic_DNA"/>
</dbReference>
<reference evidence="2" key="1">
    <citation type="submission" date="2021-04" db="EMBL/GenBank/DDBJ databases">
        <title>Microbacterium tenobrionis sp. nov. and Microbacterium allomyrinae sp. nov., isolated from larvae of Tenobrio molitor and Allomyrina dichotoma, respectively.</title>
        <authorList>
            <person name="Lee S.D."/>
        </authorList>
    </citation>
    <scope>NUCLEOTIDE SEQUENCE</scope>
    <source>
        <strain evidence="2">BWT-G7</strain>
    </source>
</reference>
<evidence type="ECO:0000313" key="3">
    <source>
        <dbReference type="Proteomes" id="UP001139354"/>
    </source>
</evidence>
<dbReference type="AlphaFoldDB" id="A0A9X1LS36"/>
<gene>
    <name evidence="2" type="ORF">KEC57_01785</name>
</gene>
<organism evidence="2 3">
    <name type="scientific">Microbacterium allomyrinae</name>
    <dbReference type="NCBI Taxonomy" id="2830666"/>
    <lineage>
        <taxon>Bacteria</taxon>
        <taxon>Bacillati</taxon>
        <taxon>Actinomycetota</taxon>
        <taxon>Actinomycetes</taxon>
        <taxon>Micrococcales</taxon>
        <taxon>Microbacteriaceae</taxon>
        <taxon>Microbacterium</taxon>
    </lineage>
</organism>
<evidence type="ECO:0000256" key="1">
    <source>
        <dbReference type="SAM" id="Phobius"/>
    </source>
</evidence>